<dbReference type="RefSeq" id="WP_077733156.1">
    <property type="nucleotide sequence ID" value="NZ_BMCQ01000004.1"/>
</dbReference>
<dbReference type="AlphaFoldDB" id="A0A1U9JXY4"/>
<keyword evidence="13" id="KW-1185">Reference proteome</keyword>
<reference evidence="11 13" key="2">
    <citation type="submission" date="2020-03" db="EMBL/GenBank/DDBJ databases">
        <title>Genomic Encyclopedia of Type Strains, Phase IV (KMG-IV): sequencing the most valuable type-strain genomes for metagenomic binning, comparative biology and taxonomic classification.</title>
        <authorList>
            <person name="Goeker M."/>
        </authorList>
    </citation>
    <scope>NUCLEOTIDE SEQUENCE [LARGE SCALE GENOMIC DNA]</scope>
    <source>
        <strain evidence="11 13">DSM 26613</strain>
    </source>
</reference>
<evidence type="ECO:0000313" key="10">
    <source>
        <dbReference type="EMBL" id="HJH24074.1"/>
    </source>
</evidence>
<evidence type="ECO:0000259" key="8">
    <source>
        <dbReference type="PROSITE" id="PS51007"/>
    </source>
</evidence>
<dbReference type="Proteomes" id="UP000783934">
    <property type="component" value="Unassembled WGS sequence"/>
</dbReference>
<evidence type="ECO:0000256" key="5">
    <source>
        <dbReference type="ARBA" id="ARBA00023004"/>
    </source>
</evidence>
<evidence type="ECO:0000256" key="2">
    <source>
        <dbReference type="ARBA" id="ARBA00022617"/>
    </source>
</evidence>
<dbReference type="EMBL" id="CP019697">
    <property type="protein sequence ID" value="AQS50611.1"/>
    <property type="molecule type" value="Genomic_DNA"/>
</dbReference>
<dbReference type="InterPro" id="IPR009056">
    <property type="entry name" value="Cyt_c-like_dom"/>
</dbReference>
<dbReference type="Pfam" id="PF00034">
    <property type="entry name" value="Cytochrom_C"/>
    <property type="match status" value="1"/>
</dbReference>
<reference evidence="9 12" key="1">
    <citation type="submission" date="2017-01" db="EMBL/GenBank/DDBJ databases">
        <title>Complete Genome Sequence of Paenalcaligenes hominis, Isolated from a paraplegic Patient with neurogenic bladder.</title>
        <authorList>
            <person name="Mukhopadhyay R."/>
            <person name="Joaquin J."/>
            <person name="Hogue R."/>
            <person name="Kilaru A."/>
            <person name="Jospin G."/>
            <person name="Mars K."/>
            <person name="Eisen J.A."/>
            <person name="Chaturvedi V."/>
        </authorList>
    </citation>
    <scope>NUCLEOTIDE SEQUENCE [LARGE SCALE GENOMIC DNA]</scope>
    <source>
        <strain evidence="9 12">15S00501</strain>
    </source>
</reference>
<dbReference type="GO" id="GO:0009055">
    <property type="term" value="F:electron transfer activity"/>
    <property type="evidence" value="ECO:0007669"/>
    <property type="project" value="InterPro"/>
</dbReference>
<evidence type="ECO:0000256" key="3">
    <source>
        <dbReference type="ARBA" id="ARBA00022723"/>
    </source>
</evidence>
<feature type="binding site" description="axial binding residue" evidence="6">
    <location>
        <position position="38"/>
    </location>
    <ligand>
        <name>heme c</name>
        <dbReference type="ChEBI" id="CHEBI:61717"/>
    </ligand>
    <ligandPart>
        <name>Fe</name>
        <dbReference type="ChEBI" id="CHEBI:18248"/>
    </ligandPart>
</feature>
<organism evidence="9 12">
    <name type="scientific">Paenalcaligenes hominis</name>
    <dbReference type="NCBI Taxonomy" id="643674"/>
    <lineage>
        <taxon>Bacteria</taxon>
        <taxon>Pseudomonadati</taxon>
        <taxon>Pseudomonadota</taxon>
        <taxon>Betaproteobacteria</taxon>
        <taxon>Burkholderiales</taxon>
        <taxon>Alcaligenaceae</taxon>
        <taxon>Paenalcaligenes</taxon>
    </lineage>
</organism>
<evidence type="ECO:0000313" key="13">
    <source>
        <dbReference type="Proteomes" id="UP000783934"/>
    </source>
</evidence>
<evidence type="ECO:0000313" key="12">
    <source>
        <dbReference type="Proteomes" id="UP000189369"/>
    </source>
</evidence>
<evidence type="ECO:0000256" key="7">
    <source>
        <dbReference type="SAM" id="SignalP"/>
    </source>
</evidence>
<dbReference type="OrthoDB" id="9814063at2"/>
<dbReference type="STRING" id="643674.PAEH1_01870"/>
<dbReference type="GO" id="GO:0005506">
    <property type="term" value="F:iron ion binding"/>
    <property type="evidence" value="ECO:0007669"/>
    <property type="project" value="InterPro"/>
</dbReference>
<evidence type="ECO:0000313" key="11">
    <source>
        <dbReference type="EMBL" id="NJB64506.1"/>
    </source>
</evidence>
<dbReference type="KEGG" id="phn:PAEH1_01870"/>
<evidence type="ECO:0000313" key="9">
    <source>
        <dbReference type="EMBL" id="AQS50611.1"/>
    </source>
</evidence>
<dbReference type="InterPro" id="IPR002324">
    <property type="entry name" value="Cyt_c_ID"/>
</dbReference>
<keyword evidence="1" id="KW-0813">Transport</keyword>
<dbReference type="PRINTS" id="PR00606">
    <property type="entry name" value="CYTCHROMECID"/>
</dbReference>
<accession>A0A1U9JXY4</accession>
<dbReference type="InterPro" id="IPR036909">
    <property type="entry name" value="Cyt_c-like_dom_sf"/>
</dbReference>
<name>A0A1U9JXY4_9BURK</name>
<keyword evidence="4" id="KW-0249">Electron transport</keyword>
<dbReference type="PROSITE" id="PS51007">
    <property type="entry name" value="CYTC"/>
    <property type="match status" value="1"/>
</dbReference>
<reference evidence="10" key="3">
    <citation type="journal article" date="2021" name="PeerJ">
        <title>Extensive microbial diversity within the chicken gut microbiome revealed by metagenomics and culture.</title>
        <authorList>
            <person name="Gilroy R."/>
            <person name="Ravi A."/>
            <person name="Getino M."/>
            <person name="Pursley I."/>
            <person name="Horton D.L."/>
            <person name="Alikhan N.F."/>
            <person name="Baker D."/>
            <person name="Gharbi K."/>
            <person name="Hall N."/>
            <person name="Watson M."/>
            <person name="Adriaenssens E.M."/>
            <person name="Foster-Nyarko E."/>
            <person name="Jarju S."/>
            <person name="Secka A."/>
            <person name="Antonio M."/>
            <person name="Oren A."/>
            <person name="Chaudhuri R.R."/>
            <person name="La Ragione R."/>
            <person name="Hildebrand F."/>
            <person name="Pallen M.J."/>
        </authorList>
    </citation>
    <scope>NUCLEOTIDE SEQUENCE</scope>
    <source>
        <strain evidence="10">CHK175-13533</strain>
    </source>
</reference>
<evidence type="ECO:0000256" key="1">
    <source>
        <dbReference type="ARBA" id="ARBA00022448"/>
    </source>
</evidence>
<keyword evidence="2 6" id="KW-0349">Heme</keyword>
<proteinExistence type="predicted"/>
<dbReference type="GO" id="GO:0020037">
    <property type="term" value="F:heme binding"/>
    <property type="evidence" value="ECO:0007669"/>
    <property type="project" value="InterPro"/>
</dbReference>
<dbReference type="EMBL" id="DYTQ01000070">
    <property type="protein sequence ID" value="HJH24074.1"/>
    <property type="molecule type" value="Genomic_DNA"/>
</dbReference>
<keyword evidence="3 6" id="KW-0479">Metal-binding</keyword>
<comment type="PTM">
    <text evidence="6">Binds 1 heme c group covalently per subunit.</text>
</comment>
<feature type="binding site" description="covalent" evidence="6">
    <location>
        <position position="42"/>
    </location>
    <ligand>
        <name>heme c</name>
        <dbReference type="ChEBI" id="CHEBI:61717"/>
    </ligand>
</feature>
<keyword evidence="7" id="KW-0732">Signal</keyword>
<keyword evidence="5 6" id="KW-0408">Iron</keyword>
<dbReference type="EMBL" id="JAATIZ010000001">
    <property type="protein sequence ID" value="NJB64506.1"/>
    <property type="molecule type" value="Genomic_DNA"/>
</dbReference>
<dbReference type="Gene3D" id="1.10.760.10">
    <property type="entry name" value="Cytochrome c-like domain"/>
    <property type="match status" value="1"/>
</dbReference>
<dbReference type="Proteomes" id="UP000700248">
    <property type="component" value="Unassembled WGS sequence"/>
</dbReference>
<feature type="chain" id="PRO_5044566614" evidence="7">
    <location>
        <begin position="22"/>
        <end position="111"/>
    </location>
</feature>
<dbReference type="SUPFAM" id="SSF46626">
    <property type="entry name" value="Cytochrome c"/>
    <property type="match status" value="1"/>
</dbReference>
<feature type="domain" description="Cytochrome c" evidence="8">
    <location>
        <begin position="17"/>
        <end position="109"/>
    </location>
</feature>
<evidence type="ECO:0000256" key="4">
    <source>
        <dbReference type="ARBA" id="ARBA00022982"/>
    </source>
</evidence>
<protein>
    <submittedName>
        <fullName evidence="10">C-type cytochrome</fullName>
    </submittedName>
    <submittedName>
        <fullName evidence="9 11">Cytochrome C</fullName>
    </submittedName>
</protein>
<reference evidence="10" key="4">
    <citation type="submission" date="2021-09" db="EMBL/GenBank/DDBJ databases">
        <authorList>
            <person name="Gilroy R."/>
        </authorList>
    </citation>
    <scope>NUCLEOTIDE SEQUENCE</scope>
    <source>
        <strain evidence="10">CHK175-13533</strain>
    </source>
</reference>
<feature type="signal peptide" evidence="7">
    <location>
        <begin position="1"/>
        <end position="21"/>
    </location>
</feature>
<evidence type="ECO:0000256" key="6">
    <source>
        <dbReference type="PIRSR" id="PIRSR602324-1"/>
    </source>
</evidence>
<dbReference type="Proteomes" id="UP000189369">
    <property type="component" value="Chromosome"/>
</dbReference>
<sequence length="111" mass="11991">MKIKYLALCLPLVFGASVAKAEAPSFEKVQEILQKNACLACHQVDNKVVGPAYKEVAEKYKDDPANAELLTKHIKEGSQGVWGAIPMPPNVGITDEDLTVVVDWLMAGAPN</sequence>
<gene>
    <name evidence="11" type="ORF">GGR41_000727</name>
    <name evidence="10" type="ORF">K8U84_05920</name>
    <name evidence="9" type="ORF">PAEH1_01870</name>
</gene>
<feature type="binding site" description="covalent" evidence="6">
    <location>
        <position position="87"/>
    </location>
    <ligand>
        <name>heme c</name>
        <dbReference type="ChEBI" id="CHEBI:61717"/>
    </ligand>
</feature>